<evidence type="ECO:0000313" key="3">
    <source>
        <dbReference type="EMBL" id="KAI9633261.1"/>
    </source>
</evidence>
<gene>
    <name evidence="3" type="ORF">MKK02DRAFT_29131</name>
</gene>
<keyword evidence="4" id="KW-1185">Reference proteome</keyword>
<evidence type="ECO:0000259" key="2">
    <source>
        <dbReference type="PROSITE" id="PS50181"/>
    </source>
</evidence>
<dbReference type="Proteomes" id="UP001164286">
    <property type="component" value="Unassembled WGS sequence"/>
</dbReference>
<dbReference type="PROSITE" id="PS50181">
    <property type="entry name" value="FBOX"/>
    <property type="match status" value="1"/>
</dbReference>
<dbReference type="RefSeq" id="XP_052943038.1">
    <property type="nucleotide sequence ID" value="XM_053087723.1"/>
</dbReference>
<feature type="compositionally biased region" description="Polar residues" evidence="1">
    <location>
        <begin position="1"/>
        <end position="15"/>
    </location>
</feature>
<comment type="caution">
    <text evidence="3">The sequence shown here is derived from an EMBL/GenBank/DDBJ whole genome shotgun (WGS) entry which is preliminary data.</text>
</comment>
<evidence type="ECO:0000256" key="1">
    <source>
        <dbReference type="SAM" id="MobiDB-lite"/>
    </source>
</evidence>
<feature type="domain" description="F-box" evidence="2">
    <location>
        <begin position="40"/>
        <end position="91"/>
    </location>
</feature>
<organism evidence="3 4">
    <name type="scientific">Dioszegia hungarica</name>
    <dbReference type="NCBI Taxonomy" id="4972"/>
    <lineage>
        <taxon>Eukaryota</taxon>
        <taxon>Fungi</taxon>
        <taxon>Dikarya</taxon>
        <taxon>Basidiomycota</taxon>
        <taxon>Agaricomycotina</taxon>
        <taxon>Tremellomycetes</taxon>
        <taxon>Tremellales</taxon>
        <taxon>Bulleribasidiaceae</taxon>
        <taxon>Dioszegia</taxon>
    </lineage>
</organism>
<proteinExistence type="predicted"/>
<dbReference type="AlphaFoldDB" id="A0AA38H3K5"/>
<dbReference type="InterPro" id="IPR036047">
    <property type="entry name" value="F-box-like_dom_sf"/>
</dbReference>
<feature type="region of interest" description="Disordered" evidence="1">
    <location>
        <begin position="1"/>
        <end position="25"/>
    </location>
</feature>
<dbReference type="EMBL" id="JAKWFO010000011">
    <property type="protein sequence ID" value="KAI9633261.1"/>
    <property type="molecule type" value="Genomic_DNA"/>
</dbReference>
<protein>
    <recommendedName>
        <fullName evidence="2">F-box domain-containing protein</fullName>
    </recommendedName>
</protein>
<dbReference type="SUPFAM" id="SSF81383">
    <property type="entry name" value="F-box domain"/>
    <property type="match status" value="1"/>
</dbReference>
<dbReference type="InterPro" id="IPR001810">
    <property type="entry name" value="F-box_dom"/>
</dbReference>
<accession>A0AA38H3K5</accession>
<reference evidence="3" key="1">
    <citation type="journal article" date="2022" name="G3 (Bethesda)">
        <title>High quality genome of the basidiomycete yeast Dioszegia hungarica PDD-24b-2 isolated from cloud water.</title>
        <authorList>
            <person name="Jarrige D."/>
            <person name="Haridas S."/>
            <person name="Bleykasten-Grosshans C."/>
            <person name="Joly M."/>
            <person name="Nadalig T."/>
            <person name="Sancelme M."/>
            <person name="Vuilleumier S."/>
            <person name="Grigoriev I.V."/>
            <person name="Amato P."/>
            <person name="Bringel F."/>
        </authorList>
    </citation>
    <scope>NUCLEOTIDE SEQUENCE</scope>
    <source>
        <strain evidence="3">PDD-24b-2</strain>
    </source>
</reference>
<evidence type="ECO:0000313" key="4">
    <source>
        <dbReference type="Proteomes" id="UP001164286"/>
    </source>
</evidence>
<dbReference type="GeneID" id="77726928"/>
<name>A0AA38H3K5_9TREE</name>
<sequence>MSEASSAGERSTQILLPSPPKPSARQWTLPSTYNANAQSGSRLLSLPAELGHHILSYVPPSSVLKLALAGRKAADLVYGLSPTVTDKWRRQDYRSDDPDAKTCLIRSGKIDAELKSSGDDTMGPCQVYHYTFRPPQPCGCGKTTGCDDCAKDETGEAWVNEGQLSAELPIIREDWMLSAPKLHTLIVTIAHHRDTVLPHTGEPSLEFGLKALTTITDALHQSASTEQQGILPLLIIESDGHALTDFGPTLAPVCEARVIIENGGFYLVPRVDTMVHVERPGGKLQDTSSIPMEPTLLPLMVTFGRGVKTLVTVFDTLGHPTFPYDQSDTDVDPSQHFDSLVRGTARNTCMANDCRIRHIMLGAGKFDRKAFDLDPSWSDDEVAAHFEERVLAEMSQLHPSRRSELSVIAAGLEGRMPWHTDEEWSQIESRRAARENTHCD</sequence>